<protein>
    <submittedName>
        <fullName evidence="1">Uncharacterized protein</fullName>
    </submittedName>
</protein>
<comment type="caution">
    <text evidence="1">The sequence shown here is derived from an EMBL/GenBank/DDBJ whole genome shotgun (WGS) entry which is preliminary data.</text>
</comment>
<evidence type="ECO:0000313" key="2">
    <source>
        <dbReference type="Proteomes" id="UP000243579"/>
    </source>
</evidence>
<dbReference type="Proteomes" id="UP000243579">
    <property type="component" value="Unassembled WGS sequence"/>
</dbReference>
<organism evidence="1 2">
    <name type="scientific">Achlya hypogyna</name>
    <name type="common">Oomycete</name>
    <name type="synonym">Protoachlya hypogyna</name>
    <dbReference type="NCBI Taxonomy" id="1202772"/>
    <lineage>
        <taxon>Eukaryota</taxon>
        <taxon>Sar</taxon>
        <taxon>Stramenopiles</taxon>
        <taxon>Oomycota</taxon>
        <taxon>Saprolegniomycetes</taxon>
        <taxon>Saprolegniales</taxon>
        <taxon>Achlyaceae</taxon>
        <taxon>Achlya</taxon>
    </lineage>
</organism>
<keyword evidence="2" id="KW-1185">Reference proteome</keyword>
<name>A0A1V9Z9B3_ACHHY</name>
<accession>A0A1V9Z9B3</accession>
<proteinExistence type="predicted"/>
<reference evidence="1 2" key="1">
    <citation type="journal article" date="2014" name="Genome Biol. Evol.">
        <title>The secreted proteins of Achlya hypogyna and Thraustotheca clavata identify the ancestral oomycete secretome and reveal gene acquisitions by horizontal gene transfer.</title>
        <authorList>
            <person name="Misner I."/>
            <person name="Blouin N."/>
            <person name="Leonard G."/>
            <person name="Richards T.A."/>
            <person name="Lane C.E."/>
        </authorList>
    </citation>
    <scope>NUCLEOTIDE SEQUENCE [LARGE SCALE GENOMIC DNA]</scope>
    <source>
        <strain evidence="1 2">ATCC 48635</strain>
    </source>
</reference>
<dbReference type="AlphaFoldDB" id="A0A1V9Z9B3"/>
<evidence type="ECO:0000313" key="1">
    <source>
        <dbReference type="EMBL" id="OQR94531.1"/>
    </source>
</evidence>
<gene>
    <name evidence="1" type="ORF">ACHHYP_01141</name>
</gene>
<dbReference type="EMBL" id="JNBR01000360">
    <property type="protein sequence ID" value="OQR94531.1"/>
    <property type="molecule type" value="Genomic_DNA"/>
</dbReference>
<sequence length="186" mass="20464">MGSARKPLAAVAWAVRRACRAVCVRIPAVTLYVVPEFVPPTPYADAETARLTLATLAAVFAFSRSLDAGPQFLLYSVLQLAAVQAFAVAPWHTWSLVILRGLLFHSIVLSGRFPRKTADMRFREHKARLVSFFSTYDAARIREADALLLEYLGNEPLLFAKLEANYARPEPVVLPSSGGDTTDLSE</sequence>